<evidence type="ECO:0000313" key="6">
    <source>
        <dbReference type="RefSeq" id="XP_052127495.1"/>
    </source>
</evidence>
<reference evidence="6" key="1">
    <citation type="submission" date="2025-08" db="UniProtKB">
        <authorList>
            <consortium name="RefSeq"/>
        </authorList>
    </citation>
    <scope>IDENTIFICATION</scope>
    <source>
        <tissue evidence="6">Whole organism</tissue>
    </source>
</reference>
<dbReference type="GO" id="GO:0005886">
    <property type="term" value="C:plasma membrane"/>
    <property type="evidence" value="ECO:0007669"/>
    <property type="project" value="TreeGrafter"/>
</dbReference>
<evidence type="ECO:0000256" key="1">
    <source>
        <dbReference type="ARBA" id="ARBA00022438"/>
    </source>
</evidence>
<dbReference type="GO" id="GO:0006508">
    <property type="term" value="P:proteolysis"/>
    <property type="evidence" value="ECO:0007669"/>
    <property type="project" value="InterPro"/>
</dbReference>
<dbReference type="GO" id="GO:0008236">
    <property type="term" value="F:serine-type peptidase activity"/>
    <property type="evidence" value="ECO:0007669"/>
    <property type="project" value="UniProtKB-KW"/>
</dbReference>
<feature type="domain" description="Dipeptidylpeptidase IV N-terminal" evidence="4">
    <location>
        <begin position="1"/>
        <end position="68"/>
    </location>
</feature>
<keyword evidence="1" id="KW-0031">Aminopeptidase</keyword>
<proteinExistence type="predicted"/>
<dbReference type="PANTHER" id="PTHR11731:SF200">
    <property type="entry name" value="DIPEPTIDYL PEPTIDASE 10, ISOFORM B"/>
    <property type="match status" value="1"/>
</dbReference>
<dbReference type="GO" id="GO:0008239">
    <property type="term" value="F:dipeptidyl-peptidase activity"/>
    <property type="evidence" value="ECO:0007669"/>
    <property type="project" value="TreeGrafter"/>
</dbReference>
<accession>A0A9C6X1L6</accession>
<dbReference type="Gene3D" id="2.140.10.30">
    <property type="entry name" value="Dipeptidylpeptidase IV, N-terminal domain"/>
    <property type="match status" value="1"/>
</dbReference>
<evidence type="ECO:0000256" key="2">
    <source>
        <dbReference type="ARBA" id="ARBA00022825"/>
    </source>
</evidence>
<dbReference type="PANTHER" id="PTHR11731">
    <property type="entry name" value="PROTEASE FAMILY S9B,C DIPEPTIDYL-PEPTIDASE IV-RELATED"/>
    <property type="match status" value="1"/>
</dbReference>
<dbReference type="AlphaFoldDB" id="A0A9C6X1L6"/>
<organism evidence="5 6">
    <name type="scientific">Frankliniella occidentalis</name>
    <name type="common">Western flower thrips</name>
    <name type="synonym">Euthrips occidentalis</name>
    <dbReference type="NCBI Taxonomy" id="133901"/>
    <lineage>
        <taxon>Eukaryota</taxon>
        <taxon>Metazoa</taxon>
        <taxon>Ecdysozoa</taxon>
        <taxon>Arthropoda</taxon>
        <taxon>Hexapoda</taxon>
        <taxon>Insecta</taxon>
        <taxon>Pterygota</taxon>
        <taxon>Neoptera</taxon>
        <taxon>Paraneoptera</taxon>
        <taxon>Thysanoptera</taxon>
        <taxon>Terebrantia</taxon>
        <taxon>Thripoidea</taxon>
        <taxon>Thripidae</taxon>
        <taxon>Frankliniella</taxon>
    </lineage>
</organism>
<dbReference type="KEGG" id="foc:127750296"/>
<evidence type="ECO:0000256" key="3">
    <source>
        <dbReference type="ARBA" id="ARBA00023180"/>
    </source>
</evidence>
<keyword evidence="2" id="KW-0720">Serine protease</keyword>
<dbReference type="GeneID" id="127750296"/>
<name>A0A9C6X1L6_FRAOC</name>
<sequence length="83" mass="9524">MWMSDGGHSVLFATFNDTLVEEMKIPWYGTVDEDRQYPDIRSLRYPKPGTPNPIVTLRVANLTVPSDIRTRDLEPPLAFGFNR</sequence>
<evidence type="ECO:0000259" key="4">
    <source>
        <dbReference type="Pfam" id="PF00930"/>
    </source>
</evidence>
<keyword evidence="3" id="KW-0325">Glycoprotein</keyword>
<keyword evidence="1" id="KW-0645">Protease</keyword>
<dbReference type="GO" id="GO:0004177">
    <property type="term" value="F:aminopeptidase activity"/>
    <property type="evidence" value="ECO:0007669"/>
    <property type="project" value="UniProtKB-KW"/>
</dbReference>
<dbReference type="RefSeq" id="XP_052127495.1">
    <property type="nucleotide sequence ID" value="XM_052271535.1"/>
</dbReference>
<dbReference type="Proteomes" id="UP000504606">
    <property type="component" value="Unplaced"/>
</dbReference>
<dbReference type="OrthoDB" id="16520at2759"/>
<keyword evidence="5" id="KW-1185">Reference proteome</keyword>
<dbReference type="InterPro" id="IPR002469">
    <property type="entry name" value="Peptidase_S9B_N"/>
</dbReference>
<dbReference type="Pfam" id="PF00930">
    <property type="entry name" value="DPPIV_N"/>
    <property type="match status" value="1"/>
</dbReference>
<keyword evidence="1" id="KW-0378">Hydrolase</keyword>
<gene>
    <name evidence="6" type="primary">LOC127750296</name>
</gene>
<dbReference type="InterPro" id="IPR050278">
    <property type="entry name" value="Serine_Prot_S9B/DPPIV"/>
</dbReference>
<dbReference type="SUPFAM" id="SSF82171">
    <property type="entry name" value="DPP6 N-terminal domain-like"/>
    <property type="match status" value="1"/>
</dbReference>
<evidence type="ECO:0000313" key="5">
    <source>
        <dbReference type="Proteomes" id="UP000504606"/>
    </source>
</evidence>
<protein>
    <submittedName>
        <fullName evidence="6">Venom dipeptidyl peptidase 4-like</fullName>
    </submittedName>
</protein>